<protein>
    <submittedName>
        <fullName evidence="2">Uncharacterized protein</fullName>
    </submittedName>
</protein>
<evidence type="ECO:0000313" key="2">
    <source>
        <dbReference type="EMBL" id="OBT95173.1"/>
    </source>
</evidence>
<dbReference type="RefSeq" id="XP_018128906.1">
    <property type="nucleotide sequence ID" value="XM_018276997.2"/>
</dbReference>
<proteinExistence type="predicted"/>
<dbReference type="GeneID" id="28840949"/>
<dbReference type="OrthoDB" id="3439090at2759"/>
<dbReference type="Proteomes" id="UP000091956">
    <property type="component" value="Unassembled WGS sequence"/>
</dbReference>
<dbReference type="EMBL" id="KV460237">
    <property type="protein sequence ID" value="OBT95173.1"/>
    <property type="molecule type" value="Genomic_DNA"/>
</dbReference>
<reference evidence="3" key="2">
    <citation type="journal article" date="2018" name="Nat. Commun.">
        <title>Extreme sensitivity to ultraviolet light in the fungal pathogen causing white-nose syndrome of bats.</title>
        <authorList>
            <person name="Palmer J.M."/>
            <person name="Drees K.P."/>
            <person name="Foster J.T."/>
            <person name="Lindner D.L."/>
        </authorList>
    </citation>
    <scope>NUCLEOTIDE SEQUENCE [LARGE SCALE GENOMIC DNA]</scope>
    <source>
        <strain evidence="3">UAMH 10579</strain>
    </source>
</reference>
<evidence type="ECO:0000256" key="1">
    <source>
        <dbReference type="SAM" id="MobiDB-lite"/>
    </source>
</evidence>
<keyword evidence="3" id="KW-1185">Reference proteome</keyword>
<accession>A0A1B8GH69</accession>
<sequence>MSSRSYTTTNISYGGPRTSSSSVSSRGSASYVDYRVPVSESSGRYGSNDGVYSVTRNNVQVTNHKQRMSDPAEPRSGDASRYYGGSSYKR</sequence>
<gene>
    <name evidence="2" type="ORF">VE01_07563</name>
</gene>
<feature type="compositionally biased region" description="Polar residues" evidence="1">
    <location>
        <begin position="1"/>
        <end position="11"/>
    </location>
</feature>
<organism evidence="2 3">
    <name type="scientific">Pseudogymnoascus verrucosus</name>
    <dbReference type="NCBI Taxonomy" id="342668"/>
    <lineage>
        <taxon>Eukaryota</taxon>
        <taxon>Fungi</taxon>
        <taxon>Dikarya</taxon>
        <taxon>Ascomycota</taxon>
        <taxon>Pezizomycotina</taxon>
        <taxon>Leotiomycetes</taxon>
        <taxon>Thelebolales</taxon>
        <taxon>Thelebolaceae</taxon>
        <taxon>Pseudogymnoascus</taxon>
    </lineage>
</organism>
<feature type="compositionally biased region" description="Low complexity" evidence="1">
    <location>
        <begin position="12"/>
        <end position="32"/>
    </location>
</feature>
<feature type="region of interest" description="Disordered" evidence="1">
    <location>
        <begin position="1"/>
        <end position="90"/>
    </location>
</feature>
<dbReference type="AlphaFoldDB" id="A0A1B8GH69"/>
<name>A0A1B8GH69_9PEZI</name>
<feature type="compositionally biased region" description="Polar residues" evidence="1">
    <location>
        <begin position="54"/>
        <end position="63"/>
    </location>
</feature>
<evidence type="ECO:0000313" key="3">
    <source>
        <dbReference type="Proteomes" id="UP000091956"/>
    </source>
</evidence>
<reference evidence="2 3" key="1">
    <citation type="submission" date="2016-03" db="EMBL/GenBank/DDBJ databases">
        <title>Comparative genomics of Pseudogymnoascus destructans, the fungus causing white-nose syndrome of bats.</title>
        <authorList>
            <person name="Palmer J.M."/>
            <person name="Drees K.P."/>
            <person name="Foster J.T."/>
            <person name="Lindner D.L."/>
        </authorList>
    </citation>
    <scope>NUCLEOTIDE SEQUENCE [LARGE SCALE GENOMIC DNA]</scope>
    <source>
        <strain evidence="2 3">UAMH 10579</strain>
    </source>
</reference>
<feature type="compositionally biased region" description="Basic and acidic residues" evidence="1">
    <location>
        <begin position="67"/>
        <end position="78"/>
    </location>
</feature>